<evidence type="ECO:0000256" key="1">
    <source>
        <dbReference type="ARBA" id="ARBA00007992"/>
    </source>
</evidence>
<keyword evidence="5" id="KW-0503">Monooxygenase</keyword>
<sequence>MASSERAPTKVIIVGCGVAGPVLACFLKFKGYTPVVYERIVRDSEGGLSLMLQANGLRVLALIPGLLDQLPGVVEDHMEFCSTVPGHEDQLGVYTYKTSSDTARINMEDLINIPGIGIRRHDFLHLLSETALQAGVEIHYERKVVDVHQHADSVEVKFEDGTTDTASFVIGCDGIHSNTRVSLFGKEEASYTGLTQLGGFSPAPKSWKHKNTMINFFGEESHMISYQVGPNLNSWAITRREAEHKETWRAVDDSMLQELRKRDPVSEWGFGAGELLQTAHKMIKYGLYDRPELKTWYKGRVVLLGDAAHPTSPHLGQGANQALEDIYHLVRVLMKYNPSAGDPSTEVLKNAFEEYEDIRLPRTSALVKQAHEVGDKMRVISGVDACLARNESVRATWANPEIGLRNLARARSGPFEGKSEI</sequence>
<evidence type="ECO:0000256" key="5">
    <source>
        <dbReference type="ARBA" id="ARBA00023033"/>
    </source>
</evidence>
<dbReference type="InterPro" id="IPR002938">
    <property type="entry name" value="FAD-bd"/>
</dbReference>
<dbReference type="PRINTS" id="PR00420">
    <property type="entry name" value="RNGMNOXGNASE"/>
</dbReference>
<protein>
    <recommendedName>
        <fullName evidence="6">FAD-binding domain-containing protein</fullName>
    </recommendedName>
</protein>
<keyword evidence="3" id="KW-0274">FAD</keyword>
<dbReference type="PANTHER" id="PTHR13789:SF309">
    <property type="entry name" value="PUTATIVE (AFU_ORTHOLOGUE AFUA_6G14510)-RELATED"/>
    <property type="match status" value="1"/>
</dbReference>
<dbReference type="PANTHER" id="PTHR13789">
    <property type="entry name" value="MONOOXYGENASE"/>
    <property type="match status" value="1"/>
</dbReference>
<accession>A0ABQ8QAF2</accession>
<proteinExistence type="inferred from homology"/>
<dbReference type="Proteomes" id="UP001163828">
    <property type="component" value="Unassembled WGS sequence"/>
</dbReference>
<keyword evidence="4" id="KW-0560">Oxidoreductase</keyword>
<dbReference type="Pfam" id="PF01494">
    <property type="entry name" value="FAD_binding_3"/>
    <property type="match status" value="1"/>
</dbReference>
<comment type="similarity">
    <text evidence="1">Belongs to the paxM FAD-dependent monooxygenase family.</text>
</comment>
<evidence type="ECO:0000256" key="2">
    <source>
        <dbReference type="ARBA" id="ARBA00022630"/>
    </source>
</evidence>
<keyword evidence="2" id="KW-0285">Flavoprotein</keyword>
<organism evidence="7 8">
    <name type="scientific">Lentinula boryana</name>
    <dbReference type="NCBI Taxonomy" id="40481"/>
    <lineage>
        <taxon>Eukaryota</taxon>
        <taxon>Fungi</taxon>
        <taxon>Dikarya</taxon>
        <taxon>Basidiomycota</taxon>
        <taxon>Agaricomycotina</taxon>
        <taxon>Agaricomycetes</taxon>
        <taxon>Agaricomycetidae</taxon>
        <taxon>Agaricales</taxon>
        <taxon>Marasmiineae</taxon>
        <taxon>Omphalotaceae</taxon>
        <taxon>Lentinula</taxon>
    </lineage>
</organism>
<gene>
    <name evidence="7" type="ORF">F5050DRAFT_1573594</name>
</gene>
<dbReference type="InterPro" id="IPR036188">
    <property type="entry name" value="FAD/NAD-bd_sf"/>
</dbReference>
<feature type="domain" description="FAD-binding" evidence="6">
    <location>
        <begin position="9"/>
        <end position="369"/>
    </location>
</feature>
<dbReference type="InterPro" id="IPR050493">
    <property type="entry name" value="FAD-dep_Monooxygenase_BioMet"/>
</dbReference>
<comment type="caution">
    <text evidence="7">The sequence shown here is derived from an EMBL/GenBank/DDBJ whole genome shotgun (WGS) entry which is preliminary data.</text>
</comment>
<evidence type="ECO:0000259" key="6">
    <source>
        <dbReference type="Pfam" id="PF01494"/>
    </source>
</evidence>
<evidence type="ECO:0000313" key="7">
    <source>
        <dbReference type="EMBL" id="KAJ3995424.1"/>
    </source>
</evidence>
<evidence type="ECO:0000313" key="8">
    <source>
        <dbReference type="Proteomes" id="UP001163828"/>
    </source>
</evidence>
<dbReference type="Gene3D" id="3.50.50.60">
    <property type="entry name" value="FAD/NAD(P)-binding domain"/>
    <property type="match status" value="1"/>
</dbReference>
<keyword evidence="8" id="KW-1185">Reference proteome</keyword>
<dbReference type="EMBL" id="MU790654">
    <property type="protein sequence ID" value="KAJ3995424.1"/>
    <property type="molecule type" value="Genomic_DNA"/>
</dbReference>
<evidence type="ECO:0000256" key="3">
    <source>
        <dbReference type="ARBA" id="ARBA00022827"/>
    </source>
</evidence>
<dbReference type="SUPFAM" id="SSF51905">
    <property type="entry name" value="FAD/NAD(P)-binding domain"/>
    <property type="match status" value="1"/>
</dbReference>
<name>A0ABQ8QAF2_9AGAR</name>
<reference evidence="7" key="1">
    <citation type="submission" date="2022-08" db="EMBL/GenBank/DDBJ databases">
        <authorList>
            <consortium name="DOE Joint Genome Institute"/>
            <person name="Min B."/>
            <person name="Riley R."/>
            <person name="Sierra-Patev S."/>
            <person name="Naranjo-Ortiz M."/>
            <person name="Looney B."/>
            <person name="Konkel Z."/>
            <person name="Slot J.C."/>
            <person name="Sakamoto Y."/>
            <person name="Steenwyk J.L."/>
            <person name="Rokas A."/>
            <person name="Carro J."/>
            <person name="Camarero S."/>
            <person name="Ferreira P."/>
            <person name="Molpeceres G."/>
            <person name="Ruiz-Duenas F.J."/>
            <person name="Serrano A."/>
            <person name="Henrissat B."/>
            <person name="Drula E."/>
            <person name="Hughes K.W."/>
            <person name="Mata J.L."/>
            <person name="Ishikawa N.K."/>
            <person name="Vargas-Isla R."/>
            <person name="Ushijima S."/>
            <person name="Smith C.A."/>
            <person name="Ahrendt S."/>
            <person name="Andreopoulos W."/>
            <person name="He G."/>
            <person name="Labutti K."/>
            <person name="Lipzen A."/>
            <person name="Ng V."/>
            <person name="Sandor L."/>
            <person name="Barry K."/>
            <person name="Martinez A.T."/>
            <person name="Xiao Y."/>
            <person name="Gibbons J.G."/>
            <person name="Terashima K."/>
            <person name="Hibbett D.S."/>
            <person name="Grigoriev I.V."/>
        </authorList>
    </citation>
    <scope>NUCLEOTIDE SEQUENCE</scope>
    <source>
        <strain evidence="7">TFB10827</strain>
    </source>
</reference>
<evidence type="ECO:0000256" key="4">
    <source>
        <dbReference type="ARBA" id="ARBA00023002"/>
    </source>
</evidence>